<keyword evidence="3" id="KW-1185">Reference proteome</keyword>
<feature type="signal peptide" evidence="1">
    <location>
        <begin position="1"/>
        <end position="19"/>
    </location>
</feature>
<reference evidence="2 3" key="1">
    <citation type="submission" date="2017-10" db="EMBL/GenBank/DDBJ databases">
        <title>Whole genome of Pedobacter ginsengisoli T01R-27 isolated from tomato rhizosphere.</title>
        <authorList>
            <person name="Weon H.-Y."/>
            <person name="Lee S.A."/>
            <person name="Sang M.K."/>
            <person name="Song J."/>
        </authorList>
    </citation>
    <scope>NUCLEOTIDE SEQUENCE [LARGE SCALE GENOMIC DNA]</scope>
    <source>
        <strain evidence="2 3">T01R-27</strain>
    </source>
</reference>
<dbReference type="AlphaFoldDB" id="A0A2D1U8M0"/>
<organism evidence="2 3">
    <name type="scientific">Pedobacter ginsengisoli</name>
    <dbReference type="NCBI Taxonomy" id="363852"/>
    <lineage>
        <taxon>Bacteria</taxon>
        <taxon>Pseudomonadati</taxon>
        <taxon>Bacteroidota</taxon>
        <taxon>Sphingobacteriia</taxon>
        <taxon>Sphingobacteriales</taxon>
        <taxon>Sphingobacteriaceae</taxon>
        <taxon>Pedobacter</taxon>
    </lineage>
</organism>
<evidence type="ECO:0000313" key="2">
    <source>
        <dbReference type="EMBL" id="ATP57958.1"/>
    </source>
</evidence>
<name>A0A2D1U8M0_9SPHI</name>
<accession>A0A2D1U8M0</accession>
<dbReference type="OrthoDB" id="624715at2"/>
<proteinExistence type="predicted"/>
<evidence type="ECO:0000313" key="3">
    <source>
        <dbReference type="Proteomes" id="UP000223749"/>
    </source>
</evidence>
<feature type="chain" id="PRO_5013864228" description="Glycoside hydrolase 123 C-terminal domain-containing protein" evidence="1">
    <location>
        <begin position="20"/>
        <end position="481"/>
    </location>
</feature>
<gene>
    <name evidence="2" type="ORF">CPT03_16560</name>
</gene>
<keyword evidence="1" id="KW-0732">Signal</keyword>
<evidence type="ECO:0000256" key="1">
    <source>
        <dbReference type="SAM" id="SignalP"/>
    </source>
</evidence>
<evidence type="ECO:0008006" key="4">
    <source>
        <dbReference type="Google" id="ProtNLM"/>
    </source>
</evidence>
<dbReference type="RefSeq" id="WP_099439866.1">
    <property type="nucleotide sequence ID" value="NZ_CP024091.1"/>
</dbReference>
<dbReference type="Proteomes" id="UP000223749">
    <property type="component" value="Chromosome"/>
</dbReference>
<dbReference type="KEGG" id="pgs:CPT03_16560"/>
<dbReference type="EMBL" id="CP024091">
    <property type="protein sequence ID" value="ATP57958.1"/>
    <property type="molecule type" value="Genomic_DNA"/>
</dbReference>
<protein>
    <recommendedName>
        <fullName evidence="4">Glycoside hydrolase 123 C-terminal domain-containing protein</fullName>
    </recommendedName>
</protein>
<sequence>MKKILLLLCSFFFIESSFAQKSNWYYPWNNRLDNLQKVKLNDVIPVLLSGSNYRLLAVNNLKGKRVEGINVLSKFASVKIYYLPLMTDYKNRNILDRMVPVEGSELQPYNKTQYFLVRFYGVKYGNETLKITINTDEDSCILTKEIKVSDIKFQNPLSLNVWAYFDYNFLTKGNKSKIVDDLISHNSNVLVIPPGLFPAVGNISEAGLSKLRGYLKGTNNRFKYYLLYLGYNQNTKSVLTSSWKDSFLKWNKVVSNIFADLNIPAQNVLLYPYDEPKGNSVKTLSELYDWCRSENINNPFFATIGNYDAIPLAKKLEYLQVYSGSMEFVKKINELKKPTTALWLYEIPAGSRNIMASLYQKIGIKAFSLNAMGIGAWNYADVNSAVGSLGLKQFSEGRGSWDISTKIPTSDNTLIYRKGNEIFSSLRWEALSYGMEEYAFLNIYKLNHGENLSNSLVNKLLSGAIDAKEWESIKYQVLIGF</sequence>